<evidence type="ECO:0000313" key="3">
    <source>
        <dbReference type="RefSeq" id="XP_071938909.1"/>
    </source>
</evidence>
<protein>
    <submittedName>
        <fullName evidence="2 3">Uncharacterized protein</fullName>
    </submittedName>
</protein>
<evidence type="ECO:0000313" key="2">
    <source>
        <dbReference type="RefSeq" id="XP_071938903.1"/>
    </source>
</evidence>
<dbReference type="RefSeq" id="XP_071938903.1">
    <property type="nucleotide sequence ID" value="XM_072082802.1"/>
</dbReference>
<gene>
    <name evidence="2 3 4" type="primary">LOC113715527</name>
</gene>
<evidence type="ECO:0000313" key="4">
    <source>
        <dbReference type="RefSeq" id="XP_071938914.1"/>
    </source>
</evidence>
<accession>A0ABM4X4I4</accession>
<dbReference type="GeneID" id="113715527"/>
<evidence type="ECO:0000313" key="1">
    <source>
        <dbReference type="Proteomes" id="UP001652660"/>
    </source>
</evidence>
<sequence length="103" mass="11992">MCRIHLDHHHLFSRTSLCSNTAVMLVWHGWRMTNDSSFSAATCYIGLEQDVILVLSRIRCLFWNGRTSIRKRQINGKSRVFSHFPMNLLMQYIISSHGQQLQG</sequence>
<proteinExistence type="predicted"/>
<reference evidence="2 3" key="2">
    <citation type="submission" date="2025-05" db="UniProtKB">
        <authorList>
            <consortium name="RefSeq"/>
        </authorList>
    </citation>
    <scope>NUCLEOTIDE SEQUENCE [LARGE SCALE GENOMIC DNA]</scope>
    <source>
        <tissue evidence="2 3">Leaves</tissue>
    </source>
</reference>
<organism evidence="1 4">
    <name type="scientific">Coffea arabica</name>
    <name type="common">Arabian coffee</name>
    <dbReference type="NCBI Taxonomy" id="13443"/>
    <lineage>
        <taxon>Eukaryota</taxon>
        <taxon>Viridiplantae</taxon>
        <taxon>Streptophyta</taxon>
        <taxon>Embryophyta</taxon>
        <taxon>Tracheophyta</taxon>
        <taxon>Spermatophyta</taxon>
        <taxon>Magnoliopsida</taxon>
        <taxon>eudicotyledons</taxon>
        <taxon>Gunneridae</taxon>
        <taxon>Pentapetalae</taxon>
        <taxon>asterids</taxon>
        <taxon>lamiids</taxon>
        <taxon>Gentianales</taxon>
        <taxon>Rubiaceae</taxon>
        <taxon>Ixoroideae</taxon>
        <taxon>Gardenieae complex</taxon>
        <taxon>Bertiereae - Coffeeae clade</taxon>
        <taxon>Coffeeae</taxon>
        <taxon>Coffea</taxon>
    </lineage>
</organism>
<name>A0ABM4X4I4_COFAR</name>
<dbReference type="RefSeq" id="XP_071938914.1">
    <property type="nucleotide sequence ID" value="XM_072082813.1"/>
</dbReference>
<keyword evidence="1" id="KW-1185">Reference proteome</keyword>
<dbReference type="Proteomes" id="UP001652660">
    <property type="component" value="Chromosome 1c"/>
</dbReference>
<reference evidence="1" key="1">
    <citation type="journal article" date="2025" name="Foods">
        <title>Unveiling the Microbial Signatures of Arabica Coffee Cherries: Insights into Ripeness Specific Diversity, Functional Traits, and Implications for Quality and Safety.</title>
        <authorList>
            <consortium name="RefSeq"/>
            <person name="Tenea G.N."/>
            <person name="Cifuentes V."/>
            <person name="Reyes P."/>
            <person name="Cevallos-Vallejos M."/>
        </authorList>
    </citation>
    <scope>NUCLEOTIDE SEQUENCE [LARGE SCALE GENOMIC DNA]</scope>
</reference>
<dbReference type="RefSeq" id="XP_071938909.1">
    <property type="nucleotide sequence ID" value="XM_072082808.1"/>
</dbReference>